<dbReference type="Proteomes" id="UP000001857">
    <property type="component" value="Chromosome I"/>
</dbReference>
<proteinExistence type="predicted"/>
<dbReference type="HOGENOM" id="CLU_3159173_0_0_6"/>
<gene>
    <name evidence="2" type="ordered locus">VFMJ11_1042</name>
</gene>
<evidence type="ECO:0000313" key="2">
    <source>
        <dbReference type="EMBL" id="ACH65591.1"/>
    </source>
</evidence>
<keyword evidence="1" id="KW-0812">Transmembrane</keyword>
<keyword evidence="1" id="KW-1133">Transmembrane helix</keyword>
<dbReference type="AlphaFoldDB" id="B5FD45"/>
<name>B5FD45_ALIFM</name>
<dbReference type="EMBL" id="CP001139">
    <property type="protein sequence ID" value="ACH65591.1"/>
    <property type="molecule type" value="Genomic_DNA"/>
</dbReference>
<protein>
    <submittedName>
        <fullName evidence="2">Uncharacterized protein</fullName>
    </submittedName>
</protein>
<evidence type="ECO:0000313" key="3">
    <source>
        <dbReference type="Proteomes" id="UP000001857"/>
    </source>
</evidence>
<accession>B5FD45</accession>
<organism evidence="2 3">
    <name type="scientific">Aliivibrio fischeri (strain MJ11)</name>
    <name type="common">Vibrio fischeri</name>
    <dbReference type="NCBI Taxonomy" id="388396"/>
    <lineage>
        <taxon>Bacteria</taxon>
        <taxon>Pseudomonadati</taxon>
        <taxon>Pseudomonadota</taxon>
        <taxon>Gammaproteobacteria</taxon>
        <taxon>Vibrionales</taxon>
        <taxon>Vibrionaceae</taxon>
        <taxon>Aliivibrio</taxon>
    </lineage>
</organism>
<dbReference type="KEGG" id="vfm:VFMJ11_1042"/>
<feature type="transmembrane region" description="Helical" evidence="1">
    <location>
        <begin position="12"/>
        <end position="36"/>
    </location>
</feature>
<reference evidence="2 3" key="2">
    <citation type="journal article" date="2009" name="Nature">
        <title>A single regulatory gene is sufficient to alter bacterial host range.</title>
        <authorList>
            <person name="Mandel M.J."/>
            <person name="Wollenberg M.S."/>
            <person name="Stabb E.V."/>
            <person name="Visick K.L."/>
            <person name="Ruby E.G."/>
        </authorList>
    </citation>
    <scope>NUCLEOTIDE SEQUENCE [LARGE SCALE GENOMIC DNA]</scope>
    <source>
        <strain evidence="2 3">MJ11</strain>
    </source>
</reference>
<keyword evidence="1" id="KW-0472">Membrane</keyword>
<evidence type="ECO:0000256" key="1">
    <source>
        <dbReference type="SAM" id="Phobius"/>
    </source>
</evidence>
<reference evidence="3" key="1">
    <citation type="submission" date="2008-08" db="EMBL/GenBank/DDBJ databases">
        <title>Complete sequence of Vibrio fischeri strain MJ11.</title>
        <authorList>
            <person name="Mandel M.J."/>
            <person name="Stabb E.V."/>
            <person name="Ruby E.G."/>
            <person name="Ferriera S."/>
            <person name="Johnson J."/>
            <person name="Kravitz S."/>
            <person name="Beeson K."/>
            <person name="Sutton G."/>
            <person name="Rogers Y.-H."/>
            <person name="Friedman R."/>
            <person name="Frazier M."/>
            <person name="Venter J.C."/>
        </authorList>
    </citation>
    <scope>NUCLEOTIDE SEQUENCE [LARGE SCALE GENOMIC DNA]</scope>
    <source>
        <strain evidence="3">MJ11</strain>
    </source>
</reference>
<sequence length="48" mass="5678">MSNLDTKTNVTLLTYISFIASRFVIYKSFLAEFFLYPNLISHQLKSDW</sequence>